<dbReference type="OrthoDB" id="9801867at2"/>
<comment type="pathway">
    <text evidence="2 11">Amino-acid biosynthesis; L-histidine biosynthesis; L-histidine from 5-phospho-alpha-D-ribose 1-diphosphate: step 1/9.</text>
</comment>
<dbReference type="PANTHER" id="PTHR21403:SF8">
    <property type="entry name" value="ATP PHOSPHORIBOSYLTRANSFERASE"/>
    <property type="match status" value="1"/>
</dbReference>
<dbReference type="NCBIfam" id="TIGR00070">
    <property type="entry name" value="hisG"/>
    <property type="match status" value="1"/>
</dbReference>
<reference evidence="14 15" key="1">
    <citation type="submission" date="2018-01" db="EMBL/GenBank/DDBJ databases">
        <title>Lactibacter flavus gen. nov., sp. nov., a novel bacterium of the family Propionibacteriaceae isolated from raw milk and dairy products.</title>
        <authorList>
            <person name="Wenning M."/>
            <person name="Breitenwieser F."/>
            <person name="Huptas C."/>
            <person name="von Neubeck M."/>
            <person name="Busse H.-J."/>
            <person name="Scherer S."/>
        </authorList>
    </citation>
    <scope>NUCLEOTIDE SEQUENCE [LARGE SCALE GENOMIC DNA]</scope>
    <source>
        <strain evidence="14 15">VG341</strain>
    </source>
</reference>
<dbReference type="GO" id="GO:0005737">
    <property type="term" value="C:cytoplasm"/>
    <property type="evidence" value="ECO:0007669"/>
    <property type="project" value="UniProtKB-SubCell"/>
</dbReference>
<keyword evidence="11" id="KW-0479">Metal-binding</keyword>
<dbReference type="Gene3D" id="3.30.70.120">
    <property type="match status" value="1"/>
</dbReference>
<dbReference type="EC" id="2.4.2.17" evidence="4 11"/>
<keyword evidence="9 11" id="KW-0368">Histidine biosynthesis</keyword>
<comment type="catalytic activity">
    <reaction evidence="1 11">
        <text>1-(5-phospho-beta-D-ribosyl)-ATP + diphosphate = 5-phospho-alpha-D-ribose 1-diphosphate + ATP</text>
        <dbReference type="Rhea" id="RHEA:18473"/>
        <dbReference type="ChEBI" id="CHEBI:30616"/>
        <dbReference type="ChEBI" id="CHEBI:33019"/>
        <dbReference type="ChEBI" id="CHEBI:58017"/>
        <dbReference type="ChEBI" id="CHEBI:73183"/>
        <dbReference type="EC" id="2.4.2.17"/>
    </reaction>
</comment>
<dbReference type="Pfam" id="PF01634">
    <property type="entry name" value="HisG"/>
    <property type="match status" value="1"/>
</dbReference>
<dbReference type="Proteomes" id="UP000290624">
    <property type="component" value="Unassembled WGS sequence"/>
</dbReference>
<protein>
    <recommendedName>
        <fullName evidence="5 11">ATP phosphoribosyltransferase</fullName>
        <shortName evidence="11">ATP-PRT</shortName>
        <shortName evidence="11">ATP-PRTase</shortName>
        <ecNumber evidence="4 11">2.4.2.17</ecNumber>
    </recommendedName>
</protein>
<keyword evidence="11" id="KW-0547">Nucleotide-binding</keyword>
<evidence type="ECO:0000256" key="5">
    <source>
        <dbReference type="ARBA" id="ARBA00020998"/>
    </source>
</evidence>
<dbReference type="InterPro" id="IPR013820">
    <property type="entry name" value="ATP_PRibTrfase_cat"/>
</dbReference>
<dbReference type="UniPathway" id="UPA00031">
    <property type="reaction ID" value="UER00006"/>
</dbReference>
<keyword evidence="7 11" id="KW-0328">Glycosyltransferase</keyword>
<gene>
    <name evidence="11" type="primary">hisG</name>
    <name evidence="14" type="ORF">C1706_09130</name>
</gene>
<dbReference type="GO" id="GO:0003879">
    <property type="term" value="F:ATP phosphoribosyltransferase activity"/>
    <property type="evidence" value="ECO:0007669"/>
    <property type="project" value="UniProtKB-UniRule"/>
</dbReference>
<dbReference type="InterPro" id="IPR018198">
    <property type="entry name" value="ATP_PRibTrfase_CS"/>
</dbReference>
<keyword evidence="15" id="KW-1185">Reference proteome</keyword>
<evidence type="ECO:0000256" key="3">
    <source>
        <dbReference type="ARBA" id="ARBA00007955"/>
    </source>
</evidence>
<dbReference type="EMBL" id="PPCV01000005">
    <property type="protein sequence ID" value="RXW32185.1"/>
    <property type="molecule type" value="Genomic_DNA"/>
</dbReference>
<evidence type="ECO:0000259" key="13">
    <source>
        <dbReference type="Pfam" id="PF08029"/>
    </source>
</evidence>
<dbReference type="GO" id="GO:0005524">
    <property type="term" value="F:ATP binding"/>
    <property type="evidence" value="ECO:0007669"/>
    <property type="project" value="UniProtKB-KW"/>
</dbReference>
<evidence type="ECO:0000256" key="8">
    <source>
        <dbReference type="ARBA" id="ARBA00022679"/>
    </source>
</evidence>
<feature type="domain" description="ATP phosphoribosyltransferase catalytic" evidence="12">
    <location>
        <begin position="54"/>
        <end position="205"/>
    </location>
</feature>
<comment type="subcellular location">
    <subcellularLocation>
        <location evidence="11">Cytoplasm</location>
    </subcellularLocation>
</comment>
<feature type="domain" description="Histidine biosynthesis HisG C-terminal" evidence="13">
    <location>
        <begin position="211"/>
        <end position="282"/>
    </location>
</feature>
<dbReference type="Pfam" id="PF08029">
    <property type="entry name" value="HisG_C"/>
    <property type="match status" value="1"/>
</dbReference>
<organism evidence="14 15">
    <name type="scientific">Propioniciclava flava</name>
    <dbReference type="NCBI Taxonomy" id="2072026"/>
    <lineage>
        <taxon>Bacteria</taxon>
        <taxon>Bacillati</taxon>
        <taxon>Actinomycetota</taxon>
        <taxon>Actinomycetes</taxon>
        <taxon>Propionibacteriales</taxon>
        <taxon>Propionibacteriaceae</taxon>
        <taxon>Propioniciclava</taxon>
    </lineage>
</organism>
<evidence type="ECO:0000256" key="1">
    <source>
        <dbReference type="ARBA" id="ARBA00000915"/>
    </source>
</evidence>
<dbReference type="PANTHER" id="PTHR21403">
    <property type="entry name" value="ATP PHOSPHORIBOSYLTRANSFERASE ATP-PRTASE"/>
    <property type="match status" value="1"/>
</dbReference>
<dbReference type="GO" id="GO:0000105">
    <property type="term" value="P:L-histidine biosynthetic process"/>
    <property type="evidence" value="ECO:0007669"/>
    <property type="project" value="UniProtKB-UniRule"/>
</dbReference>
<keyword evidence="8 11" id="KW-0808">Transferase</keyword>
<dbReference type="InterPro" id="IPR001348">
    <property type="entry name" value="ATP_PRibTrfase_HisG"/>
</dbReference>
<dbReference type="PROSITE" id="PS01316">
    <property type="entry name" value="ATP_P_PHORIBOSYLTR"/>
    <property type="match status" value="1"/>
</dbReference>
<dbReference type="NCBIfam" id="TIGR03455">
    <property type="entry name" value="HisG_C-term"/>
    <property type="match status" value="1"/>
</dbReference>
<evidence type="ECO:0000256" key="7">
    <source>
        <dbReference type="ARBA" id="ARBA00022676"/>
    </source>
</evidence>
<dbReference type="InterPro" id="IPR015867">
    <property type="entry name" value="N-reg_PII/ATP_PRibTrfase_C"/>
</dbReference>
<keyword evidence="6 11" id="KW-0028">Amino-acid biosynthesis</keyword>
<evidence type="ECO:0000313" key="14">
    <source>
        <dbReference type="EMBL" id="RXW32185.1"/>
    </source>
</evidence>
<evidence type="ECO:0000256" key="11">
    <source>
        <dbReference type="HAMAP-Rule" id="MF_00079"/>
    </source>
</evidence>
<dbReference type="InterPro" id="IPR013115">
    <property type="entry name" value="HisG_C"/>
</dbReference>
<evidence type="ECO:0000256" key="2">
    <source>
        <dbReference type="ARBA" id="ARBA00004667"/>
    </source>
</evidence>
<comment type="activity regulation">
    <text evidence="11">Feedback inhibited by histidine.</text>
</comment>
<dbReference type="InterPro" id="IPR020621">
    <property type="entry name" value="ATP-PRT_HisG_long"/>
</dbReference>
<evidence type="ECO:0000256" key="4">
    <source>
        <dbReference type="ARBA" id="ARBA00011946"/>
    </source>
</evidence>
<name>A0A4Q2EJP8_9ACTN</name>
<dbReference type="HAMAP" id="MF_00079">
    <property type="entry name" value="HisG_Long"/>
    <property type="match status" value="1"/>
</dbReference>
<dbReference type="InterPro" id="IPR011322">
    <property type="entry name" value="N-reg_PII-like_a/b"/>
</dbReference>
<dbReference type="GO" id="GO:0000287">
    <property type="term" value="F:magnesium ion binding"/>
    <property type="evidence" value="ECO:0007669"/>
    <property type="project" value="UniProtKB-UniRule"/>
</dbReference>
<dbReference type="Gene3D" id="3.40.190.10">
    <property type="entry name" value="Periplasmic binding protein-like II"/>
    <property type="match status" value="2"/>
</dbReference>
<sequence>MNDRPLLRIALPNKGSLAEATQAMLREAGYAQRSDSKDLVLLDEANGVEFYYLRPRDIAVYVGERTLDLGFTGRDMLLDSGADAEEVLALGFGGTRFRFAAPAASGWTVANLAGQRIATSYSGLLGAYLERQGVSARLIKLDGAVESAVRLGVADAIADVVETGSTLKRAGLEVFGEPILASEAILIQPRGAQEPAGLGLLLRRLAGVMTARNYKMVDYNIAADKLEVAASVTPGIDSPTVSPLAREGWFAVRAMIPAKQAPLIMDELWEVGAEGILVTDIAACRL</sequence>
<dbReference type="SUPFAM" id="SSF53850">
    <property type="entry name" value="Periplasmic binding protein-like II"/>
    <property type="match status" value="1"/>
</dbReference>
<comment type="similarity">
    <text evidence="3 11">Belongs to the ATP phosphoribosyltransferase family. Long subfamily.</text>
</comment>
<evidence type="ECO:0000256" key="6">
    <source>
        <dbReference type="ARBA" id="ARBA00022605"/>
    </source>
</evidence>
<keyword evidence="11" id="KW-0460">Magnesium</keyword>
<dbReference type="SUPFAM" id="SSF54913">
    <property type="entry name" value="GlnB-like"/>
    <property type="match status" value="1"/>
</dbReference>
<evidence type="ECO:0000256" key="9">
    <source>
        <dbReference type="ARBA" id="ARBA00023102"/>
    </source>
</evidence>
<comment type="caution">
    <text evidence="14">The sequence shown here is derived from an EMBL/GenBank/DDBJ whole genome shotgun (WGS) entry which is preliminary data.</text>
</comment>
<evidence type="ECO:0000313" key="15">
    <source>
        <dbReference type="Proteomes" id="UP000290624"/>
    </source>
</evidence>
<comment type="function">
    <text evidence="10 11">Catalyzes the condensation of ATP and 5-phosphoribose 1-diphosphate to form N'-(5'-phosphoribosyl)-ATP (PR-ATP). Has a crucial role in the pathway because the rate of histidine biosynthesis seems to be controlled primarily by regulation of HisG enzymatic activity.</text>
</comment>
<dbReference type="AlphaFoldDB" id="A0A4Q2EJP8"/>
<accession>A0A4Q2EJP8</accession>
<comment type="cofactor">
    <cofactor evidence="11">
        <name>Mg(2+)</name>
        <dbReference type="ChEBI" id="CHEBI:18420"/>
    </cofactor>
</comment>
<keyword evidence="11" id="KW-0963">Cytoplasm</keyword>
<evidence type="ECO:0000256" key="10">
    <source>
        <dbReference type="ARBA" id="ARBA00024861"/>
    </source>
</evidence>
<evidence type="ECO:0000259" key="12">
    <source>
        <dbReference type="Pfam" id="PF01634"/>
    </source>
</evidence>
<proteinExistence type="inferred from homology"/>
<keyword evidence="11" id="KW-0067">ATP-binding</keyword>